<comment type="similarity">
    <text evidence="2">Belongs to the UPP synthase family.</text>
</comment>
<feature type="binding site" evidence="2">
    <location>
        <position position="184"/>
    </location>
    <ligand>
        <name>substrate</name>
    </ligand>
</feature>
<feature type="binding site" evidence="2">
    <location>
        <position position="203"/>
    </location>
    <ligand>
        <name>Mg(2+)</name>
        <dbReference type="ChEBI" id="CHEBI:18420"/>
    </ligand>
</feature>
<dbReference type="FunFam" id="3.40.1180.10:FF:000001">
    <property type="entry name" value="(2E,6E)-farnesyl-diphosphate-specific ditrans,polycis-undecaprenyl-diphosphate synthase"/>
    <property type="match status" value="1"/>
</dbReference>
<feature type="active site" evidence="2">
    <location>
        <position position="16"/>
    </location>
</feature>
<dbReference type="NCBIfam" id="NF011405">
    <property type="entry name" value="PRK14830.1"/>
    <property type="match status" value="1"/>
</dbReference>
<feature type="binding site" evidence="2">
    <location>
        <position position="33"/>
    </location>
    <ligand>
        <name>substrate</name>
    </ligand>
</feature>
<dbReference type="CDD" id="cd00475">
    <property type="entry name" value="Cis_IPPS"/>
    <property type="match status" value="1"/>
</dbReference>
<evidence type="ECO:0000256" key="2">
    <source>
        <dbReference type="HAMAP-Rule" id="MF_01139"/>
    </source>
</evidence>
<dbReference type="OrthoDB" id="4191603at2"/>
<evidence type="ECO:0000313" key="4">
    <source>
        <dbReference type="Proteomes" id="UP000017429"/>
    </source>
</evidence>
<gene>
    <name evidence="3" type="primary">ispU</name>
    <name evidence="3" type="ORF">N508_001205</name>
</gene>
<comment type="subunit">
    <text evidence="2">Homodimer.</text>
</comment>
<feature type="binding site" evidence="2">
    <location>
        <position position="67"/>
    </location>
    <ligand>
        <name>substrate</name>
    </ligand>
</feature>
<evidence type="ECO:0000256" key="1">
    <source>
        <dbReference type="ARBA" id="ARBA00022679"/>
    </source>
</evidence>
<evidence type="ECO:0000313" key="3">
    <source>
        <dbReference type="EMBL" id="USF24126.1"/>
    </source>
</evidence>
<dbReference type="GO" id="GO:0000287">
    <property type="term" value="F:magnesium ion binding"/>
    <property type="evidence" value="ECO:0007669"/>
    <property type="project" value="UniProtKB-UniRule"/>
</dbReference>
<dbReference type="PROSITE" id="PS01066">
    <property type="entry name" value="UPP_SYNTHASE"/>
    <property type="match status" value="1"/>
</dbReference>
<keyword evidence="1 2" id="KW-0808">Transferase</keyword>
<dbReference type="eggNOG" id="COG0020">
    <property type="taxonomic scope" value="Bacteria"/>
</dbReference>
<dbReference type="Proteomes" id="UP000017429">
    <property type="component" value="Chromosome"/>
</dbReference>
<organism evidence="3 4">
    <name type="scientific">Mucispirillum schaedleri ASF457</name>
    <dbReference type="NCBI Taxonomy" id="1379858"/>
    <lineage>
        <taxon>Bacteria</taxon>
        <taxon>Pseudomonadati</taxon>
        <taxon>Deferribacterota</taxon>
        <taxon>Deferribacteres</taxon>
        <taxon>Deferribacterales</taxon>
        <taxon>Mucispirillaceae</taxon>
        <taxon>Mucispirillum</taxon>
    </lineage>
</organism>
<feature type="binding site" evidence="2">
    <location>
        <position position="16"/>
    </location>
    <ligand>
        <name>Mg(2+)</name>
        <dbReference type="ChEBI" id="CHEBI:18420"/>
    </ligand>
</feature>
<feature type="binding site" evidence="2">
    <location>
        <position position="65"/>
    </location>
    <ligand>
        <name>substrate</name>
    </ligand>
</feature>
<sequence length="243" mass="28230">MNNKGLENLHIAVIMDGNGRWAKKRGLPRFLGHKEGVKTVKKIITHTAKNHLKALSIFAFSAENWLRPKEEVSFLMNLLDEYVVSEWDTITKNNIRFVMSGKAELIPEKTRQSLLKLKEETKNNTGLLLNMALSYSAQDELVDCMKQIAKKVQKGSINIDDISKDTIRDNLYNSELPDVDLLIRTSGEQRISNFMLWRISYAELYFTDKLWPDFNEKDFDKAIDEFNKRVRRFGKTDEQLNNN</sequence>
<dbReference type="AlphaFoldDB" id="V2QGT1"/>
<comment type="cofactor">
    <cofactor evidence="2">
        <name>Mg(2+)</name>
        <dbReference type="ChEBI" id="CHEBI:18420"/>
    </cofactor>
    <text evidence="2">Binds 2 magnesium ions per subunit.</text>
</comment>
<feature type="binding site" evidence="2">
    <location>
        <begin position="190"/>
        <end position="192"/>
    </location>
    <ligand>
        <name>substrate</name>
    </ligand>
</feature>
<feature type="binding site" evidence="2">
    <location>
        <begin position="17"/>
        <end position="20"/>
    </location>
    <ligand>
        <name>substrate</name>
    </ligand>
</feature>
<dbReference type="HAMAP" id="MF_01139">
    <property type="entry name" value="ISPT"/>
    <property type="match status" value="1"/>
</dbReference>
<reference evidence="3" key="2">
    <citation type="submission" date="2022-05" db="EMBL/GenBank/DDBJ databases">
        <authorList>
            <person name="Proctor A.L."/>
            <person name="Phillips G.J."/>
            <person name="Wannemuehler M.J."/>
        </authorList>
    </citation>
    <scope>NUCLEOTIDE SEQUENCE</scope>
    <source>
        <strain evidence="3">ASF457</strain>
    </source>
</reference>
<dbReference type="InterPro" id="IPR001441">
    <property type="entry name" value="UPP_synth-like"/>
</dbReference>
<comment type="function">
    <text evidence="2">Catalyzes the condensation of isopentenyl diphosphate (IPP) with allylic pyrophosphates generating different type of terpenoids.</text>
</comment>
<feature type="binding site" evidence="2">
    <location>
        <position position="29"/>
    </location>
    <ligand>
        <name>substrate</name>
    </ligand>
</feature>
<dbReference type="EMBL" id="CP097562">
    <property type="protein sequence ID" value="USF24126.1"/>
    <property type="molecule type" value="Genomic_DNA"/>
</dbReference>
<keyword evidence="4" id="KW-1185">Reference proteome</keyword>
<dbReference type="Pfam" id="PF01255">
    <property type="entry name" value="Prenyltransf"/>
    <property type="match status" value="1"/>
</dbReference>
<dbReference type="InterPro" id="IPR018520">
    <property type="entry name" value="UPP_synth-like_CS"/>
</dbReference>
<feature type="binding site" evidence="2">
    <location>
        <begin position="61"/>
        <end position="63"/>
    </location>
    <ligand>
        <name>substrate</name>
    </ligand>
</feature>
<dbReference type="SUPFAM" id="SSF64005">
    <property type="entry name" value="Undecaprenyl diphosphate synthase"/>
    <property type="match status" value="1"/>
</dbReference>
<dbReference type="RefSeq" id="WP_023275495.1">
    <property type="nucleotide sequence ID" value="NZ_CP097562.1"/>
</dbReference>
<dbReference type="GO" id="GO:0045547">
    <property type="term" value="F:ditrans,polycis-polyprenyl diphosphate synthase [(2E,6E)-farnesyl diphosphate specific] activity"/>
    <property type="evidence" value="ECO:0007669"/>
    <property type="project" value="TreeGrafter"/>
</dbReference>
<dbReference type="GO" id="GO:0016094">
    <property type="term" value="P:polyprenol biosynthetic process"/>
    <property type="evidence" value="ECO:0007669"/>
    <property type="project" value="TreeGrafter"/>
</dbReference>
<protein>
    <recommendedName>
        <fullName evidence="2">Isoprenyl transferase</fullName>
        <ecNumber evidence="2">2.5.1.-</ecNumber>
    </recommendedName>
</protein>
<dbReference type="Gene3D" id="3.40.1180.10">
    <property type="entry name" value="Decaprenyl diphosphate synthase-like"/>
    <property type="match status" value="1"/>
</dbReference>
<accession>V2QGT1</accession>
<dbReference type="NCBIfam" id="TIGR00055">
    <property type="entry name" value="uppS"/>
    <property type="match status" value="1"/>
</dbReference>
<keyword evidence="2" id="KW-0479">Metal-binding</keyword>
<dbReference type="EC" id="2.5.1.-" evidence="2"/>
<dbReference type="KEGG" id="msch:N508_001205"/>
<proteinExistence type="inferred from homology"/>
<feature type="active site" description="Proton acceptor" evidence="2">
    <location>
        <position position="64"/>
    </location>
</feature>
<reference evidence="3" key="3">
    <citation type="submission" date="2022-06" db="EMBL/GenBank/DDBJ databases">
        <title>Resources to Facilitate Use of the Altered Schaedler Flora (ASF) Mouse Model to Study Microbiome Function.</title>
        <authorList>
            <person name="Proctor A."/>
            <person name="Parvinroo S."/>
            <person name="Richie T."/>
            <person name="Jia X."/>
            <person name="Lee S.T.M."/>
            <person name="Karp P.D."/>
            <person name="Paley S."/>
            <person name="Kostic A.D."/>
            <person name="Pierre J.F."/>
            <person name="Wannemuehler M.J."/>
            <person name="Phillips G.J."/>
        </authorList>
    </citation>
    <scope>NUCLEOTIDE SEQUENCE</scope>
    <source>
        <strain evidence="3">ASF457</strain>
    </source>
</reference>
<reference evidence="3" key="1">
    <citation type="journal article" date="2014" name="Genome Announc.">
        <title>Draft genome sequences of the altered schaedler flora, a defined bacterial community from gnotobiotic mice.</title>
        <authorList>
            <person name="Wannemuehler M.J."/>
            <person name="Overstreet A.M."/>
            <person name="Ward D.V."/>
            <person name="Phillips G.J."/>
        </authorList>
    </citation>
    <scope>NUCLEOTIDE SEQUENCE</scope>
    <source>
        <strain evidence="3">ASF457</strain>
    </source>
</reference>
<dbReference type="InterPro" id="IPR036424">
    <property type="entry name" value="UPP_synth-like_sf"/>
</dbReference>
<dbReference type="PANTHER" id="PTHR10291">
    <property type="entry name" value="DEHYDRODOLICHYL DIPHOSPHATE SYNTHASE FAMILY MEMBER"/>
    <property type="match status" value="1"/>
</dbReference>
<feature type="binding site" evidence="2">
    <location>
        <position position="21"/>
    </location>
    <ligand>
        <name>substrate</name>
    </ligand>
</feature>
<dbReference type="PANTHER" id="PTHR10291:SF0">
    <property type="entry name" value="DEHYDRODOLICHYL DIPHOSPHATE SYNTHASE 2"/>
    <property type="match status" value="1"/>
</dbReference>
<name>V2QGT1_9BACT</name>
<keyword evidence="2" id="KW-0460">Magnesium</keyword>